<dbReference type="Proteomes" id="UP001172457">
    <property type="component" value="Chromosome 4"/>
</dbReference>
<evidence type="ECO:0008006" key="4">
    <source>
        <dbReference type="Google" id="ProtNLM"/>
    </source>
</evidence>
<keyword evidence="1" id="KW-0472">Membrane</keyword>
<keyword evidence="1" id="KW-0812">Transmembrane</keyword>
<proteinExistence type="predicted"/>
<organism evidence="2 3">
    <name type="scientific">Centaurea solstitialis</name>
    <name type="common">yellow star-thistle</name>
    <dbReference type="NCBI Taxonomy" id="347529"/>
    <lineage>
        <taxon>Eukaryota</taxon>
        <taxon>Viridiplantae</taxon>
        <taxon>Streptophyta</taxon>
        <taxon>Embryophyta</taxon>
        <taxon>Tracheophyta</taxon>
        <taxon>Spermatophyta</taxon>
        <taxon>Magnoliopsida</taxon>
        <taxon>eudicotyledons</taxon>
        <taxon>Gunneridae</taxon>
        <taxon>Pentapetalae</taxon>
        <taxon>asterids</taxon>
        <taxon>campanulids</taxon>
        <taxon>Asterales</taxon>
        <taxon>Asteraceae</taxon>
        <taxon>Carduoideae</taxon>
        <taxon>Cardueae</taxon>
        <taxon>Centaureinae</taxon>
        <taxon>Centaurea</taxon>
    </lineage>
</organism>
<dbReference type="PANTHER" id="PTHR35758:SF2">
    <property type="entry name" value="TRANSMEMBRANE PROTEIN"/>
    <property type="match status" value="1"/>
</dbReference>
<sequence>MEHQSTSSRNRRHSSTEKLLAISLGLVAVASPLFIDRKPQTIEELELEEQPLLSISTYLILVLLLLIIVAISSCYLDHSLTRFDPYWIYRVGGSSGGIIALLLVLTLVLKCRAF</sequence>
<feature type="transmembrane region" description="Helical" evidence="1">
    <location>
        <begin position="55"/>
        <end position="76"/>
    </location>
</feature>
<dbReference type="PANTHER" id="PTHR35758">
    <property type="entry name" value="TRANSMEMBRANE PROTEIN"/>
    <property type="match status" value="1"/>
</dbReference>
<evidence type="ECO:0000313" key="2">
    <source>
        <dbReference type="EMBL" id="KAJ9550738.1"/>
    </source>
</evidence>
<protein>
    <recommendedName>
        <fullName evidence="4">Transmembrane protein</fullName>
    </recommendedName>
</protein>
<keyword evidence="3" id="KW-1185">Reference proteome</keyword>
<reference evidence="2" key="1">
    <citation type="submission" date="2023-03" db="EMBL/GenBank/DDBJ databases">
        <title>Chromosome-scale reference genome and RAD-based genetic map of yellow starthistle (Centaurea solstitialis) reveal putative structural variation and QTLs associated with invader traits.</title>
        <authorList>
            <person name="Reatini B."/>
            <person name="Cang F.A."/>
            <person name="Jiang Q."/>
            <person name="Mckibben M.T.W."/>
            <person name="Barker M.S."/>
            <person name="Rieseberg L.H."/>
            <person name="Dlugosch K.M."/>
        </authorList>
    </citation>
    <scope>NUCLEOTIDE SEQUENCE</scope>
    <source>
        <strain evidence="2">CAN-66</strain>
        <tissue evidence="2">Leaf</tissue>
    </source>
</reference>
<gene>
    <name evidence="2" type="ORF">OSB04_014783</name>
</gene>
<comment type="caution">
    <text evidence="2">The sequence shown here is derived from an EMBL/GenBank/DDBJ whole genome shotgun (WGS) entry which is preliminary data.</text>
</comment>
<keyword evidence="1" id="KW-1133">Transmembrane helix</keyword>
<feature type="transmembrane region" description="Helical" evidence="1">
    <location>
        <begin position="19"/>
        <end position="35"/>
    </location>
</feature>
<dbReference type="EMBL" id="JARYMX010000004">
    <property type="protein sequence ID" value="KAJ9550738.1"/>
    <property type="molecule type" value="Genomic_DNA"/>
</dbReference>
<accession>A0AA38SXX3</accession>
<evidence type="ECO:0000256" key="1">
    <source>
        <dbReference type="SAM" id="Phobius"/>
    </source>
</evidence>
<dbReference type="AlphaFoldDB" id="A0AA38SXX3"/>
<name>A0AA38SXX3_9ASTR</name>
<evidence type="ECO:0000313" key="3">
    <source>
        <dbReference type="Proteomes" id="UP001172457"/>
    </source>
</evidence>
<feature type="transmembrane region" description="Helical" evidence="1">
    <location>
        <begin position="88"/>
        <end position="109"/>
    </location>
</feature>